<organism evidence="3">
    <name type="scientific">Zooxanthella nutricula</name>
    <dbReference type="NCBI Taxonomy" id="1333877"/>
    <lineage>
        <taxon>Eukaryota</taxon>
        <taxon>Sar</taxon>
        <taxon>Alveolata</taxon>
        <taxon>Dinophyceae</taxon>
        <taxon>Peridiniales</taxon>
        <taxon>Peridiniales incertae sedis</taxon>
        <taxon>Zooxanthella</taxon>
    </lineage>
</organism>
<name>A0A7S2QPT4_9DINO</name>
<dbReference type="InterPro" id="IPR007201">
    <property type="entry name" value="Mei2-like_Rrm_C"/>
</dbReference>
<dbReference type="EMBL" id="HBGW01104622">
    <property type="protein sequence ID" value="CAD9648293.1"/>
    <property type="molecule type" value="Transcribed_RNA"/>
</dbReference>
<dbReference type="Pfam" id="PF04059">
    <property type="entry name" value="RRM_2"/>
    <property type="match status" value="1"/>
</dbReference>
<evidence type="ECO:0000256" key="1">
    <source>
        <dbReference type="SAM" id="MobiDB-lite"/>
    </source>
</evidence>
<gene>
    <name evidence="3" type="ORF">BRAN1462_LOCUS66115</name>
</gene>
<dbReference type="InterPro" id="IPR035979">
    <property type="entry name" value="RBD_domain_sf"/>
</dbReference>
<evidence type="ECO:0000259" key="2">
    <source>
        <dbReference type="Pfam" id="PF04059"/>
    </source>
</evidence>
<feature type="domain" description="Mei2-like C-terminal RNA recognition motif" evidence="2">
    <location>
        <begin position="17"/>
        <end position="111"/>
    </location>
</feature>
<feature type="region of interest" description="Disordered" evidence="1">
    <location>
        <begin position="255"/>
        <end position="315"/>
    </location>
</feature>
<protein>
    <recommendedName>
        <fullName evidence="2">Mei2-like C-terminal RNA recognition motif domain-containing protein</fullName>
    </recommendedName>
</protein>
<dbReference type="Gene3D" id="3.30.70.330">
    <property type="match status" value="1"/>
</dbReference>
<dbReference type="AlphaFoldDB" id="A0A7S2QPT4"/>
<evidence type="ECO:0000313" key="3">
    <source>
        <dbReference type="EMBL" id="CAD9648293.1"/>
    </source>
</evidence>
<proteinExistence type="predicted"/>
<dbReference type="GO" id="GO:0003676">
    <property type="term" value="F:nucleic acid binding"/>
    <property type="evidence" value="ECO:0007669"/>
    <property type="project" value="InterPro"/>
</dbReference>
<accession>A0A7S2QPT4</accession>
<reference evidence="3" key="1">
    <citation type="submission" date="2021-01" db="EMBL/GenBank/DDBJ databases">
        <authorList>
            <person name="Corre E."/>
            <person name="Pelletier E."/>
            <person name="Niang G."/>
            <person name="Scheremetjew M."/>
            <person name="Finn R."/>
            <person name="Kale V."/>
            <person name="Holt S."/>
            <person name="Cochrane G."/>
            <person name="Meng A."/>
            <person name="Brown T."/>
            <person name="Cohen L."/>
        </authorList>
    </citation>
    <scope>NUCLEOTIDE SEQUENCE</scope>
    <source>
        <strain evidence="3">RCC3387</strain>
    </source>
</reference>
<dbReference type="InterPro" id="IPR012677">
    <property type="entry name" value="Nucleotide-bd_a/b_plait_sf"/>
</dbReference>
<feature type="region of interest" description="Disordered" evidence="1">
    <location>
        <begin position="219"/>
        <end position="241"/>
    </location>
</feature>
<dbReference type="SUPFAM" id="SSF54928">
    <property type="entry name" value="RNA-binding domain, RBD"/>
    <property type="match status" value="1"/>
</dbReference>
<sequence length="401" mass="42012">MSGGFCDGDVGGPGDITTVMFRDVPRKYSVWMLLTDLMRSAQMKDIDFAFVPWDKHLKSNMGFGFVNFVDPNVAKAVFRKMDGESWSLASIKKSIKVGVANVQGLAQNLVRYMSNSSMDCKHVHAPVVFENGAQVSLESVLRRYAAQYPSLAAPAVAPEQASAFGRASAQERCQAGALGKAASRSGGSQAGCDAAMLNEDIWASPLTLSRLEQRALPATSRGKAPVHSWTSPQTSTASSTGSFGSVSFYSGYSDSDRVEGGGRRTAAVSSGSGCSSPGARPMARHSAGMSALLSAPPSAPLTARPTMNLAPPSSAPPALVPSPAYVAPPHAGVGPRHPEAKLAAKAVPHCQAPAGAACAENPLAAAPLRRSMECPHGIDPVAYQASWDKVNLLIKQLQQYV</sequence>